<dbReference type="Proteomes" id="UP000823485">
    <property type="component" value="Unassembled WGS sequence"/>
</dbReference>
<dbReference type="RefSeq" id="WP_205178902.1">
    <property type="nucleotide sequence ID" value="NZ_JAFBFH010000007.1"/>
</dbReference>
<comment type="caution">
    <text evidence="2">The sequence shown here is derived from an EMBL/GenBank/DDBJ whole genome shotgun (WGS) entry which is preliminary data.</text>
</comment>
<proteinExistence type="predicted"/>
<sequence>MLKMLSTQLIGVFSSVREKEEFPLEDGARLLAQAAVGEGSIFIKGYGEMEGVVMNALNGPEPMKKTKKLEQSSQLSHTDRVIVFTRLSDDQDALSLGKTLAEKGIPFVSVAGTVKDGAECLSQLADIHINTHVIKPILPAEDGNRVCIPSLMSALYIYYGLKFNIDDMLEEYK</sequence>
<gene>
    <name evidence="2" type="ORF">JOC94_001443</name>
</gene>
<organism evidence="2 3">
    <name type="scientific">Siminovitchia thermophila</name>
    <dbReference type="NCBI Taxonomy" id="1245522"/>
    <lineage>
        <taxon>Bacteria</taxon>
        <taxon>Bacillati</taxon>
        <taxon>Bacillota</taxon>
        <taxon>Bacilli</taxon>
        <taxon>Bacillales</taxon>
        <taxon>Bacillaceae</taxon>
        <taxon>Siminovitchia</taxon>
    </lineage>
</organism>
<dbReference type="InterPro" id="IPR019676">
    <property type="entry name" value="DUF2529"/>
</dbReference>
<name>A0ABS2R4C6_9BACI</name>
<evidence type="ECO:0000313" key="2">
    <source>
        <dbReference type="EMBL" id="MBM7714471.1"/>
    </source>
</evidence>
<accession>A0ABS2R4C6</accession>
<protein>
    <recommendedName>
        <fullName evidence="1">DUF2529 domain-containing protein</fullName>
    </recommendedName>
</protein>
<dbReference type="EMBL" id="JAFBFH010000007">
    <property type="protein sequence ID" value="MBM7714471.1"/>
    <property type="molecule type" value="Genomic_DNA"/>
</dbReference>
<evidence type="ECO:0000259" key="1">
    <source>
        <dbReference type="Pfam" id="PF10740"/>
    </source>
</evidence>
<keyword evidence="3" id="KW-1185">Reference proteome</keyword>
<dbReference type="Pfam" id="PF10740">
    <property type="entry name" value="DUF2529"/>
    <property type="match status" value="1"/>
</dbReference>
<dbReference type="Gene3D" id="3.40.50.10490">
    <property type="entry name" value="Glucose-6-phosphate isomerase like protein, domain 1"/>
    <property type="match status" value="1"/>
</dbReference>
<reference evidence="2 3" key="1">
    <citation type="submission" date="2021-01" db="EMBL/GenBank/DDBJ databases">
        <title>Genomic Encyclopedia of Type Strains, Phase IV (KMG-IV): sequencing the most valuable type-strain genomes for metagenomic binning, comparative biology and taxonomic classification.</title>
        <authorList>
            <person name="Goeker M."/>
        </authorList>
    </citation>
    <scope>NUCLEOTIDE SEQUENCE [LARGE SCALE GENOMIC DNA]</scope>
    <source>
        <strain evidence="2 3">DSM 105453</strain>
    </source>
</reference>
<evidence type="ECO:0000313" key="3">
    <source>
        <dbReference type="Proteomes" id="UP000823485"/>
    </source>
</evidence>
<feature type="domain" description="DUF2529" evidence="1">
    <location>
        <begin position="1"/>
        <end position="169"/>
    </location>
</feature>